<dbReference type="Proteomes" id="UP001596087">
    <property type="component" value="Unassembled WGS sequence"/>
</dbReference>
<keyword evidence="3 10" id="KW-0328">Glycosyltransferase</keyword>
<dbReference type="EC" id="2.4.-.-" evidence="10"/>
<keyword evidence="7 8" id="KW-0472">Membrane</keyword>
<comment type="caution">
    <text evidence="10">The sequence shown here is derived from an EMBL/GenBank/DDBJ whole genome shotgun (WGS) entry which is preliminary data.</text>
</comment>
<reference evidence="11" key="1">
    <citation type="journal article" date="2019" name="Int. J. Syst. Evol. Microbiol.">
        <title>The Global Catalogue of Microorganisms (GCM) 10K type strain sequencing project: providing services to taxonomists for standard genome sequencing and annotation.</title>
        <authorList>
            <consortium name="The Broad Institute Genomics Platform"/>
            <consortium name="The Broad Institute Genome Sequencing Center for Infectious Disease"/>
            <person name="Wu L."/>
            <person name="Ma J."/>
        </authorList>
    </citation>
    <scope>NUCLEOTIDE SEQUENCE [LARGE SCALE GENOMIC DNA]</scope>
    <source>
        <strain evidence="11">DFY41</strain>
    </source>
</reference>
<evidence type="ECO:0000256" key="7">
    <source>
        <dbReference type="ARBA" id="ARBA00023136"/>
    </source>
</evidence>
<evidence type="ECO:0000256" key="6">
    <source>
        <dbReference type="ARBA" id="ARBA00022989"/>
    </source>
</evidence>
<feature type="transmembrane region" description="Helical" evidence="8">
    <location>
        <begin position="70"/>
        <end position="91"/>
    </location>
</feature>
<proteinExistence type="predicted"/>
<evidence type="ECO:0000256" key="5">
    <source>
        <dbReference type="ARBA" id="ARBA00022692"/>
    </source>
</evidence>
<dbReference type="InterPro" id="IPR050297">
    <property type="entry name" value="LipidA_mod_glycosyltrf_83"/>
</dbReference>
<evidence type="ECO:0000256" key="2">
    <source>
        <dbReference type="ARBA" id="ARBA00022475"/>
    </source>
</evidence>
<keyword evidence="11" id="KW-1185">Reference proteome</keyword>
<evidence type="ECO:0000313" key="11">
    <source>
        <dbReference type="Proteomes" id="UP001596087"/>
    </source>
</evidence>
<keyword evidence="6 8" id="KW-1133">Transmembrane helix</keyword>
<evidence type="ECO:0000256" key="1">
    <source>
        <dbReference type="ARBA" id="ARBA00004651"/>
    </source>
</evidence>
<dbReference type="PANTHER" id="PTHR33908">
    <property type="entry name" value="MANNOSYLTRANSFERASE YKCB-RELATED"/>
    <property type="match status" value="1"/>
</dbReference>
<comment type="subcellular location">
    <subcellularLocation>
        <location evidence="1">Cell membrane</location>
        <topology evidence="1">Multi-pass membrane protein</topology>
    </subcellularLocation>
</comment>
<dbReference type="PANTHER" id="PTHR33908:SF11">
    <property type="entry name" value="MEMBRANE PROTEIN"/>
    <property type="match status" value="1"/>
</dbReference>
<dbReference type="InterPro" id="IPR038731">
    <property type="entry name" value="RgtA/B/C-like"/>
</dbReference>
<dbReference type="Pfam" id="PF13231">
    <property type="entry name" value="PMT_2"/>
    <property type="match status" value="1"/>
</dbReference>
<dbReference type="RefSeq" id="WP_378592773.1">
    <property type="nucleotide sequence ID" value="NZ_JBHSKD010000027.1"/>
</dbReference>
<protein>
    <submittedName>
        <fullName evidence="10">ArnT family glycosyltransferase</fullName>
        <ecNumber evidence="10">2.4.-.-</ecNumber>
    </submittedName>
</protein>
<feature type="domain" description="Glycosyltransferase RgtA/B/C/D-like" evidence="9">
    <location>
        <begin position="53"/>
        <end position="209"/>
    </location>
</feature>
<keyword evidence="2" id="KW-1003">Cell membrane</keyword>
<evidence type="ECO:0000259" key="9">
    <source>
        <dbReference type="Pfam" id="PF13231"/>
    </source>
</evidence>
<evidence type="ECO:0000256" key="8">
    <source>
        <dbReference type="SAM" id="Phobius"/>
    </source>
</evidence>
<sequence length="481" mass="51716">MTGPVPLPPLARGPVLAAAATVAAVLTALSTRYGYHRDELYFRMLDPAWGYVDQPPLVPWLARTLGDEVWLLRLPATACAATSVVLVALLCREVGGGRTPQAFVAWAYAGTTACLDFGHVLLTSSLDLVLWPLVVWLVVRAELRGRPRLWLVAGLVAGLASYAHLLVAVLLAGIALGLLLVGPRSRLLDLRVLGGGVLALLVALPNVVYQATHDWPQLAMGDALAENNAGEVRWFMWVFLVIVLGPVLVPVWWSGLVGLWRREEWRPVRFLVPASALVVVFTFVGGSQPHYPTFVLVALLGIGAAALGDRLGRPGWWVAAALNAAVAAVISLPLLPLGLVGRTPVPDLNLLIADQVGWPAYGAQVQAAWESVPAEEREHAVVMTGNYGEAGALDRFAADIPVVSGQNALHDQTRPPDDTTVVVTVGWFLEDVRRLFASCEVVDELDNGVDVANEEQGAPVAVCRGPVQPWSVLWPRLRHLD</sequence>
<keyword evidence="4 10" id="KW-0808">Transferase</keyword>
<feature type="transmembrane region" description="Helical" evidence="8">
    <location>
        <begin position="192"/>
        <end position="212"/>
    </location>
</feature>
<feature type="transmembrane region" description="Helical" evidence="8">
    <location>
        <begin position="150"/>
        <end position="180"/>
    </location>
</feature>
<feature type="transmembrane region" description="Helical" evidence="8">
    <location>
        <begin position="315"/>
        <end position="339"/>
    </location>
</feature>
<dbReference type="GO" id="GO:0016757">
    <property type="term" value="F:glycosyltransferase activity"/>
    <property type="evidence" value="ECO:0007669"/>
    <property type="project" value="UniProtKB-KW"/>
</dbReference>
<accession>A0ABW0BNJ6</accession>
<dbReference type="EMBL" id="JBHSKD010000027">
    <property type="protein sequence ID" value="MFC5178964.1"/>
    <property type="molecule type" value="Genomic_DNA"/>
</dbReference>
<feature type="transmembrane region" description="Helical" evidence="8">
    <location>
        <begin position="268"/>
        <end position="285"/>
    </location>
</feature>
<feature type="transmembrane region" description="Helical" evidence="8">
    <location>
        <begin position="232"/>
        <end position="256"/>
    </location>
</feature>
<keyword evidence="5 8" id="KW-0812">Transmembrane</keyword>
<feature type="transmembrane region" description="Helical" evidence="8">
    <location>
        <begin position="291"/>
        <end position="308"/>
    </location>
</feature>
<feature type="transmembrane region" description="Helical" evidence="8">
    <location>
        <begin position="103"/>
        <end position="130"/>
    </location>
</feature>
<evidence type="ECO:0000313" key="10">
    <source>
        <dbReference type="EMBL" id="MFC5178964.1"/>
    </source>
</evidence>
<gene>
    <name evidence="10" type="ORF">ACFPGP_19940</name>
</gene>
<evidence type="ECO:0000256" key="3">
    <source>
        <dbReference type="ARBA" id="ARBA00022676"/>
    </source>
</evidence>
<evidence type="ECO:0000256" key="4">
    <source>
        <dbReference type="ARBA" id="ARBA00022679"/>
    </source>
</evidence>
<organism evidence="10 11">
    <name type="scientific">Nocardioides taihuensis</name>
    <dbReference type="NCBI Taxonomy" id="1835606"/>
    <lineage>
        <taxon>Bacteria</taxon>
        <taxon>Bacillati</taxon>
        <taxon>Actinomycetota</taxon>
        <taxon>Actinomycetes</taxon>
        <taxon>Propionibacteriales</taxon>
        <taxon>Nocardioidaceae</taxon>
        <taxon>Nocardioides</taxon>
    </lineage>
</organism>
<name>A0ABW0BNJ6_9ACTN</name>